<organism evidence="2 3">
    <name type="scientific">Enterococcus rivorum</name>
    <dbReference type="NCBI Taxonomy" id="762845"/>
    <lineage>
        <taxon>Bacteria</taxon>
        <taxon>Bacillati</taxon>
        <taxon>Bacillota</taxon>
        <taxon>Bacilli</taxon>
        <taxon>Lactobacillales</taxon>
        <taxon>Enterococcaceae</taxon>
        <taxon>Enterococcus</taxon>
    </lineage>
</organism>
<dbReference type="Proteomes" id="UP000095256">
    <property type="component" value="Unassembled WGS sequence"/>
</dbReference>
<dbReference type="InterPro" id="IPR037873">
    <property type="entry name" value="BamE-like"/>
</dbReference>
<protein>
    <submittedName>
        <fullName evidence="2">Uncharacterized protein</fullName>
    </submittedName>
</protein>
<proteinExistence type="predicted"/>
<gene>
    <name evidence="2" type="ORF">BCR26_04760</name>
</gene>
<dbReference type="Gene3D" id="3.30.1450.10">
    <property type="match status" value="1"/>
</dbReference>
<dbReference type="AlphaFoldDB" id="A0A1E5KTD8"/>
<evidence type="ECO:0000313" key="2">
    <source>
        <dbReference type="EMBL" id="OEH81162.1"/>
    </source>
</evidence>
<keyword evidence="1" id="KW-0732">Signal</keyword>
<sequence>MDIKWTKKKFIGICLVLLFFLFIGVFELTKIERIFYRTDYSKTSYNSMYYQMKLISMLHSYKFESSNNHVSISKIGEALEYSDFNLMLFNSNKSVKVSKYKIDKIKLGNSYTDVKKVLGAPVFASKFKSNLVSTASWTTNQKSNFEVFFDDYDRVKELK</sequence>
<evidence type="ECO:0000256" key="1">
    <source>
        <dbReference type="ARBA" id="ARBA00022729"/>
    </source>
</evidence>
<name>A0A1E5KTD8_9ENTE</name>
<keyword evidence="3" id="KW-1185">Reference proteome</keyword>
<dbReference type="STRING" id="762845.BCR26_04760"/>
<accession>A0A1E5KTD8</accession>
<evidence type="ECO:0000313" key="3">
    <source>
        <dbReference type="Proteomes" id="UP000095256"/>
    </source>
</evidence>
<comment type="caution">
    <text evidence="2">The sequence shown here is derived from an EMBL/GenBank/DDBJ whole genome shotgun (WGS) entry which is preliminary data.</text>
</comment>
<dbReference type="EMBL" id="MIEK01000056">
    <property type="protein sequence ID" value="OEH81162.1"/>
    <property type="molecule type" value="Genomic_DNA"/>
</dbReference>
<dbReference type="RefSeq" id="WP_069699750.1">
    <property type="nucleotide sequence ID" value="NZ_JAGGMA010000004.1"/>
</dbReference>
<reference evidence="2 3" key="1">
    <citation type="submission" date="2016-09" db="EMBL/GenBank/DDBJ databases">
        <authorList>
            <person name="Capua I."/>
            <person name="De Benedictis P."/>
            <person name="Joannis T."/>
            <person name="Lombin L.H."/>
            <person name="Cattoli G."/>
        </authorList>
    </citation>
    <scope>NUCLEOTIDE SEQUENCE [LARGE SCALE GENOMIC DNA]</scope>
    <source>
        <strain evidence="2 3">LMG 25899</strain>
    </source>
</reference>